<dbReference type="PANTHER" id="PTHR10098:SF108">
    <property type="entry name" value="TETRATRICOPEPTIDE REPEAT PROTEIN 28"/>
    <property type="match status" value="1"/>
</dbReference>
<dbReference type="Pfam" id="PF13175">
    <property type="entry name" value="AAA_15"/>
    <property type="match status" value="1"/>
</dbReference>
<dbReference type="Pfam" id="PF13181">
    <property type="entry name" value="TPR_8"/>
    <property type="match status" value="2"/>
</dbReference>
<dbReference type="InterPro" id="IPR019734">
    <property type="entry name" value="TPR_rpt"/>
</dbReference>
<dbReference type="Gene3D" id="1.25.40.10">
    <property type="entry name" value="Tetratricopeptide repeat domain"/>
    <property type="match status" value="1"/>
</dbReference>
<dbReference type="InterPro" id="IPR011990">
    <property type="entry name" value="TPR-like_helical_dom_sf"/>
</dbReference>
<protein>
    <recommendedName>
        <fullName evidence="1">Endonuclease GajA/Old nuclease/RecF-like AAA domain-containing protein</fullName>
    </recommendedName>
</protein>
<dbReference type="InterPro" id="IPR041685">
    <property type="entry name" value="AAA_GajA/Old/RecF-like"/>
</dbReference>
<accession>A0A0F9KHN9</accession>
<name>A0A0F9KHN9_9ZZZZ</name>
<dbReference type="AlphaFoldDB" id="A0A0F9KHN9"/>
<feature type="non-terminal residue" evidence="2">
    <location>
        <position position="367"/>
    </location>
</feature>
<dbReference type="InterPro" id="IPR027417">
    <property type="entry name" value="P-loop_NTPase"/>
</dbReference>
<gene>
    <name evidence="2" type="ORF">LCGC14_1402180</name>
</gene>
<feature type="domain" description="Endonuclease GajA/Old nuclease/RecF-like AAA" evidence="1">
    <location>
        <begin position="4"/>
        <end position="184"/>
    </location>
</feature>
<dbReference type="Gene3D" id="3.40.50.300">
    <property type="entry name" value="P-loop containing nucleotide triphosphate hydrolases"/>
    <property type="match status" value="1"/>
</dbReference>
<dbReference type="SUPFAM" id="SSF52540">
    <property type="entry name" value="P-loop containing nucleoside triphosphate hydrolases"/>
    <property type="match status" value="1"/>
</dbReference>
<comment type="caution">
    <text evidence="2">The sequence shown here is derived from an EMBL/GenBank/DDBJ whole genome shotgun (WGS) entry which is preliminary data.</text>
</comment>
<dbReference type="PANTHER" id="PTHR10098">
    <property type="entry name" value="RAPSYN-RELATED"/>
    <property type="match status" value="1"/>
</dbReference>
<proteinExistence type="predicted"/>
<reference evidence="2" key="1">
    <citation type="journal article" date="2015" name="Nature">
        <title>Complex archaea that bridge the gap between prokaryotes and eukaryotes.</title>
        <authorList>
            <person name="Spang A."/>
            <person name="Saw J.H."/>
            <person name="Jorgensen S.L."/>
            <person name="Zaremba-Niedzwiedzka K."/>
            <person name="Martijn J."/>
            <person name="Lind A.E."/>
            <person name="van Eijk R."/>
            <person name="Schleper C."/>
            <person name="Guy L."/>
            <person name="Ettema T.J."/>
        </authorList>
    </citation>
    <scope>NUCLEOTIDE SEQUENCE</scope>
</reference>
<dbReference type="PROSITE" id="PS50005">
    <property type="entry name" value="TPR"/>
    <property type="match status" value="1"/>
</dbReference>
<evidence type="ECO:0000259" key="1">
    <source>
        <dbReference type="Pfam" id="PF13175"/>
    </source>
</evidence>
<sequence>MRIKLNEFRIRNFRCIDDSDWIKVEDITALVGINESGKTAILNALRTLNPGSGITDIQKVRDFPRSRLSSDFKEDSIVAQGKFLIPNDYIEDHGIRKDFNIAEEHELILTLTSSYNNKLDYDFNIELEKKFFSNINKLLKETRSKINRKSLEVQKVIIEEDLNHEAISEQEDKSAELTSKNSFDESTKEEIIRILDVFFEDLHKKYDVSSIFLEPNDREEFSGLLDEVNRNLGKYFNFASVELKDFLDLLENIISEMKDKSEEEKAIKFFKQALLLYQEIKNIDDEANVVYGIGLAYYTLRKIEEAITYFLNAIELYSATENPFDDSDTHYSLCLAYYENGDNENAKKYYINALSKYVQNPASISKV</sequence>
<dbReference type="EMBL" id="LAZR01009170">
    <property type="protein sequence ID" value="KKM74256.1"/>
    <property type="molecule type" value="Genomic_DNA"/>
</dbReference>
<dbReference type="SMART" id="SM00028">
    <property type="entry name" value="TPR"/>
    <property type="match status" value="3"/>
</dbReference>
<organism evidence="2">
    <name type="scientific">marine sediment metagenome</name>
    <dbReference type="NCBI Taxonomy" id="412755"/>
    <lineage>
        <taxon>unclassified sequences</taxon>
        <taxon>metagenomes</taxon>
        <taxon>ecological metagenomes</taxon>
    </lineage>
</organism>
<dbReference type="SUPFAM" id="SSF48452">
    <property type="entry name" value="TPR-like"/>
    <property type="match status" value="1"/>
</dbReference>
<evidence type="ECO:0000313" key="2">
    <source>
        <dbReference type="EMBL" id="KKM74256.1"/>
    </source>
</evidence>